<keyword evidence="3" id="KW-1185">Reference proteome</keyword>
<feature type="region of interest" description="Disordered" evidence="1">
    <location>
        <begin position="1"/>
        <end position="24"/>
    </location>
</feature>
<evidence type="ECO:0000256" key="1">
    <source>
        <dbReference type="SAM" id="MobiDB-lite"/>
    </source>
</evidence>
<organism evidence="2 3">
    <name type="scientific">Brachionus plicatilis</name>
    <name type="common">Marine rotifer</name>
    <name type="synonym">Brachionus muelleri</name>
    <dbReference type="NCBI Taxonomy" id="10195"/>
    <lineage>
        <taxon>Eukaryota</taxon>
        <taxon>Metazoa</taxon>
        <taxon>Spiralia</taxon>
        <taxon>Gnathifera</taxon>
        <taxon>Rotifera</taxon>
        <taxon>Eurotatoria</taxon>
        <taxon>Monogononta</taxon>
        <taxon>Pseudotrocha</taxon>
        <taxon>Ploima</taxon>
        <taxon>Brachionidae</taxon>
        <taxon>Brachionus</taxon>
    </lineage>
</organism>
<gene>
    <name evidence="2" type="ORF">BpHYR1_046558</name>
</gene>
<proteinExistence type="predicted"/>
<comment type="caution">
    <text evidence="2">The sequence shown here is derived from an EMBL/GenBank/DDBJ whole genome shotgun (WGS) entry which is preliminary data.</text>
</comment>
<accession>A0A3M7R9N0</accession>
<feature type="compositionally biased region" description="Polar residues" evidence="1">
    <location>
        <begin position="1"/>
        <end position="12"/>
    </location>
</feature>
<evidence type="ECO:0000313" key="3">
    <source>
        <dbReference type="Proteomes" id="UP000276133"/>
    </source>
</evidence>
<reference evidence="2 3" key="1">
    <citation type="journal article" date="2018" name="Sci. Rep.">
        <title>Genomic signatures of local adaptation to the degree of environmental predictability in rotifers.</title>
        <authorList>
            <person name="Franch-Gras L."/>
            <person name="Hahn C."/>
            <person name="Garcia-Roger E.M."/>
            <person name="Carmona M.J."/>
            <person name="Serra M."/>
            <person name="Gomez A."/>
        </authorList>
    </citation>
    <scope>NUCLEOTIDE SEQUENCE [LARGE SCALE GENOMIC DNA]</scope>
    <source>
        <strain evidence="2">HYR1</strain>
    </source>
</reference>
<dbReference type="Proteomes" id="UP000276133">
    <property type="component" value="Unassembled WGS sequence"/>
</dbReference>
<evidence type="ECO:0000313" key="2">
    <source>
        <dbReference type="EMBL" id="RNA19948.1"/>
    </source>
</evidence>
<name>A0A3M7R9N0_BRAPC</name>
<dbReference type="EMBL" id="REGN01003936">
    <property type="protein sequence ID" value="RNA19948.1"/>
    <property type="molecule type" value="Genomic_DNA"/>
</dbReference>
<protein>
    <submittedName>
        <fullName evidence="2">Uncharacterized protein</fullName>
    </submittedName>
</protein>
<sequence>MTQQLCSKQQGPSEVRSEPRPTMRNVTRSAVGEWIWENGVPERDGLLRCRIVERRPVPLLLITMNKIQENKYRTIEKIGSKFDKACRIFEIAEMIINETLIFFDRKNSGLTFMDYSSILEPIESSTVQIYEFKNLISDFEKYSLEQKNINLKVESITRRVNERKRGSLIGFMESKSNTKYSLI</sequence>
<dbReference type="AlphaFoldDB" id="A0A3M7R9N0"/>